<dbReference type="GO" id="GO:0008270">
    <property type="term" value="F:zinc ion binding"/>
    <property type="evidence" value="ECO:0007669"/>
    <property type="project" value="UniProtKB-KW"/>
</dbReference>
<evidence type="ECO:0000256" key="1">
    <source>
        <dbReference type="PROSITE-ProRule" id="PRU00047"/>
    </source>
</evidence>
<dbReference type="AlphaFoldDB" id="A0A2P5ENS7"/>
<dbReference type="InterPro" id="IPR025558">
    <property type="entry name" value="DUF4283"/>
</dbReference>
<dbReference type="OrthoDB" id="1750606at2759"/>
<dbReference type="SMART" id="SM00343">
    <property type="entry name" value="ZnF_C2HC"/>
    <property type="match status" value="1"/>
</dbReference>
<keyword evidence="1" id="KW-0479">Metal-binding</keyword>
<dbReference type="PANTHER" id="PTHR31286">
    <property type="entry name" value="GLYCINE-RICH CELL WALL STRUCTURAL PROTEIN 1.8-LIKE"/>
    <property type="match status" value="1"/>
</dbReference>
<proteinExistence type="predicted"/>
<keyword evidence="1" id="KW-0862">Zinc</keyword>
<feature type="domain" description="CCHC-type" evidence="2">
    <location>
        <begin position="179"/>
        <end position="194"/>
    </location>
</feature>
<sequence length="286" mass="32906">MDLDEVSRLCAKLNLDEEDGPVVRMTRDVYASGWDRMGPCLVGKVLGNRIANIDSLRKVLRLIWRILNSFDVEKMGSDNLSLFSFGRLEDRQQILSGGPWLFENQLRSLIKPRGLGELSNMNFNLVAFWVKIINIPGYYVSSGSNRCDCPTHSGYTCLMEDLGKEVSILFRYEHLPEFCYFCGIIGHRARDCSKRGDLACGEKSVRRFRYRVWLRASTLVVRNRQEIENDKSISKLASVQGKIRKRYPMPESSSSGFIGEHNFHRDKAREVEEEMAMYRVSSIEQL</sequence>
<evidence type="ECO:0000313" key="4">
    <source>
        <dbReference type="Proteomes" id="UP000237000"/>
    </source>
</evidence>
<organism evidence="3 4">
    <name type="scientific">Trema orientale</name>
    <name type="common">Charcoal tree</name>
    <name type="synonym">Celtis orientalis</name>
    <dbReference type="NCBI Taxonomy" id="63057"/>
    <lineage>
        <taxon>Eukaryota</taxon>
        <taxon>Viridiplantae</taxon>
        <taxon>Streptophyta</taxon>
        <taxon>Embryophyta</taxon>
        <taxon>Tracheophyta</taxon>
        <taxon>Spermatophyta</taxon>
        <taxon>Magnoliopsida</taxon>
        <taxon>eudicotyledons</taxon>
        <taxon>Gunneridae</taxon>
        <taxon>Pentapetalae</taxon>
        <taxon>rosids</taxon>
        <taxon>fabids</taxon>
        <taxon>Rosales</taxon>
        <taxon>Cannabaceae</taxon>
        <taxon>Trema</taxon>
    </lineage>
</organism>
<evidence type="ECO:0000259" key="2">
    <source>
        <dbReference type="PROSITE" id="PS50158"/>
    </source>
</evidence>
<comment type="caution">
    <text evidence="3">The sequence shown here is derived from an EMBL/GenBank/DDBJ whole genome shotgun (WGS) entry which is preliminary data.</text>
</comment>
<gene>
    <name evidence="3" type="ORF">TorRG33x02_169710</name>
</gene>
<dbReference type="Proteomes" id="UP000237000">
    <property type="component" value="Unassembled WGS sequence"/>
</dbReference>
<dbReference type="InterPro" id="IPR040256">
    <property type="entry name" value="At4g02000-like"/>
</dbReference>
<dbReference type="InParanoid" id="A0A2P5ENS7"/>
<dbReference type="Pfam" id="PF14111">
    <property type="entry name" value="DUF4283"/>
    <property type="match status" value="1"/>
</dbReference>
<reference evidence="4" key="1">
    <citation type="submission" date="2016-06" db="EMBL/GenBank/DDBJ databases">
        <title>Parallel loss of symbiosis genes in relatives of nitrogen-fixing non-legume Parasponia.</title>
        <authorList>
            <person name="Van Velzen R."/>
            <person name="Holmer R."/>
            <person name="Bu F."/>
            <person name="Rutten L."/>
            <person name="Van Zeijl A."/>
            <person name="Liu W."/>
            <person name="Santuari L."/>
            <person name="Cao Q."/>
            <person name="Sharma T."/>
            <person name="Shen D."/>
            <person name="Roswanjaya Y."/>
            <person name="Wardhani T."/>
            <person name="Kalhor M.S."/>
            <person name="Jansen J."/>
            <person name="Van den Hoogen J."/>
            <person name="Gungor B."/>
            <person name="Hartog M."/>
            <person name="Hontelez J."/>
            <person name="Verver J."/>
            <person name="Yang W.-C."/>
            <person name="Schijlen E."/>
            <person name="Repin R."/>
            <person name="Schilthuizen M."/>
            <person name="Schranz E."/>
            <person name="Heidstra R."/>
            <person name="Miyata K."/>
            <person name="Fedorova E."/>
            <person name="Kohlen W."/>
            <person name="Bisseling T."/>
            <person name="Smit S."/>
            <person name="Geurts R."/>
        </authorList>
    </citation>
    <scope>NUCLEOTIDE SEQUENCE [LARGE SCALE GENOMIC DNA]</scope>
    <source>
        <strain evidence="4">cv. RG33-2</strain>
    </source>
</reference>
<protein>
    <submittedName>
        <fullName evidence="3">Zinc finger, CCHC-type</fullName>
    </submittedName>
</protein>
<dbReference type="GO" id="GO:0003676">
    <property type="term" value="F:nucleic acid binding"/>
    <property type="evidence" value="ECO:0007669"/>
    <property type="project" value="InterPro"/>
</dbReference>
<dbReference type="PROSITE" id="PS50158">
    <property type="entry name" value="ZF_CCHC"/>
    <property type="match status" value="1"/>
</dbReference>
<dbReference type="STRING" id="63057.A0A2P5ENS7"/>
<evidence type="ECO:0000313" key="3">
    <source>
        <dbReference type="EMBL" id="PON87194.1"/>
    </source>
</evidence>
<dbReference type="FunCoup" id="A0A2P5ENS7">
    <property type="interactions" value="3"/>
</dbReference>
<dbReference type="EMBL" id="JXTC01000120">
    <property type="protein sequence ID" value="PON87194.1"/>
    <property type="molecule type" value="Genomic_DNA"/>
</dbReference>
<dbReference type="Pfam" id="PF14392">
    <property type="entry name" value="zf-CCHC_4"/>
    <property type="match status" value="1"/>
</dbReference>
<dbReference type="PANTHER" id="PTHR31286:SF180">
    <property type="entry name" value="OS10G0362600 PROTEIN"/>
    <property type="match status" value="1"/>
</dbReference>
<dbReference type="InterPro" id="IPR001878">
    <property type="entry name" value="Znf_CCHC"/>
</dbReference>
<accession>A0A2P5ENS7</accession>
<keyword evidence="4" id="KW-1185">Reference proteome</keyword>
<dbReference type="InterPro" id="IPR025836">
    <property type="entry name" value="Zn_knuckle_CX2CX4HX4C"/>
</dbReference>
<keyword evidence="1" id="KW-0863">Zinc-finger</keyword>
<name>A0A2P5ENS7_TREOI</name>